<accession>A0A399G3E3</accession>
<dbReference type="AlphaFoldDB" id="A0A399G3E3"/>
<name>A0A399G3E3_9ACTN</name>
<dbReference type="OrthoDB" id="3429226at2"/>
<evidence type="ECO:0000313" key="1">
    <source>
        <dbReference type="EMBL" id="UOE19450.1"/>
    </source>
</evidence>
<gene>
    <name evidence="1" type="ORF">NI17_022465</name>
</gene>
<reference evidence="1" key="1">
    <citation type="submission" date="2020-10" db="EMBL/GenBank/DDBJ databases">
        <title>De novo genome project of the cellulose decomposer Thermobifida halotolerans type strain.</title>
        <authorList>
            <person name="Nagy I."/>
            <person name="Horvath B."/>
            <person name="Kukolya J."/>
            <person name="Nagy I."/>
            <person name="Orsini M."/>
        </authorList>
    </citation>
    <scope>NUCLEOTIDE SEQUENCE</scope>
    <source>
        <strain evidence="1">DSM 44931</strain>
    </source>
</reference>
<dbReference type="RefSeq" id="WP_068694120.1">
    <property type="nucleotide sequence ID" value="NZ_CP063196.1"/>
</dbReference>
<dbReference type="Gene3D" id="1.10.287.1060">
    <property type="entry name" value="ESAT-6-like"/>
    <property type="match status" value="1"/>
</dbReference>
<proteinExistence type="predicted"/>
<dbReference type="KEGG" id="thao:NI17_022465"/>
<dbReference type="InterPro" id="IPR036689">
    <property type="entry name" value="ESAT-6-like_sf"/>
</dbReference>
<dbReference type="Pfam" id="PF06013">
    <property type="entry name" value="WXG100"/>
    <property type="match status" value="1"/>
</dbReference>
<dbReference type="EMBL" id="CP063196">
    <property type="protein sequence ID" value="UOE19450.1"/>
    <property type="molecule type" value="Genomic_DNA"/>
</dbReference>
<sequence>MSDGFDVKYQGVDDTTLTLRQQTDRVAKAIEDLDMKIQAVKQDFIGQTADQYEAKVKQWRMNVEDMRRLLGQAETTLQTIRNNYAYTDNRKAMDWSAIQ</sequence>
<keyword evidence="2" id="KW-1185">Reference proteome</keyword>
<evidence type="ECO:0000313" key="2">
    <source>
        <dbReference type="Proteomes" id="UP000265719"/>
    </source>
</evidence>
<organism evidence="1 2">
    <name type="scientific">Thermobifida halotolerans</name>
    <dbReference type="NCBI Taxonomy" id="483545"/>
    <lineage>
        <taxon>Bacteria</taxon>
        <taxon>Bacillati</taxon>
        <taxon>Actinomycetota</taxon>
        <taxon>Actinomycetes</taxon>
        <taxon>Streptosporangiales</taxon>
        <taxon>Nocardiopsidaceae</taxon>
        <taxon>Thermobifida</taxon>
    </lineage>
</organism>
<dbReference type="Proteomes" id="UP000265719">
    <property type="component" value="Chromosome"/>
</dbReference>
<dbReference type="SUPFAM" id="SSF140453">
    <property type="entry name" value="EsxAB dimer-like"/>
    <property type="match status" value="1"/>
</dbReference>
<dbReference type="InterPro" id="IPR010310">
    <property type="entry name" value="T7SS_ESAT-6-like"/>
</dbReference>
<protein>
    <submittedName>
        <fullName evidence="1">WXG100 family type VII secretion target</fullName>
    </submittedName>
</protein>